<dbReference type="InParanoid" id="A0A369JMG2"/>
<dbReference type="EMBL" id="LUEZ02000071">
    <property type="protein sequence ID" value="RDB19956.1"/>
    <property type="molecule type" value="Genomic_DNA"/>
</dbReference>
<protein>
    <recommendedName>
        <fullName evidence="4">MARVEL domain-containing protein</fullName>
    </recommendedName>
</protein>
<comment type="caution">
    <text evidence="2">The sequence shown here is derived from an EMBL/GenBank/DDBJ whole genome shotgun (WGS) entry which is preliminary data.</text>
</comment>
<evidence type="ECO:0008006" key="4">
    <source>
        <dbReference type="Google" id="ProtNLM"/>
    </source>
</evidence>
<dbReference type="Proteomes" id="UP000076154">
    <property type="component" value="Unassembled WGS sequence"/>
</dbReference>
<feature type="transmembrane region" description="Helical" evidence="1">
    <location>
        <begin position="34"/>
        <end position="54"/>
    </location>
</feature>
<dbReference type="OrthoDB" id="3196762at2759"/>
<keyword evidence="1" id="KW-0812">Transmembrane</keyword>
<feature type="transmembrane region" description="Helical" evidence="1">
    <location>
        <begin position="60"/>
        <end position="81"/>
    </location>
</feature>
<feature type="transmembrane region" description="Helical" evidence="1">
    <location>
        <begin position="93"/>
        <end position="120"/>
    </location>
</feature>
<evidence type="ECO:0000313" key="2">
    <source>
        <dbReference type="EMBL" id="RDB19956.1"/>
    </source>
</evidence>
<proteinExistence type="predicted"/>
<accession>A0A369JMG2</accession>
<sequence>MHPTLEKLMPAFKLKLPDAFSKAPKQPLALPRSLLILICLSLLGSCLTLVISMLDLGYLSMWLAPCVAIYTLIFHIGTILIARRPRVPDAPSYFSTAIFCGYLLALIWLVAFILTLLVLMSSQVAYHQVSYLQQHGLPCTVHTQRIQVFLTVYEVVMVGGFAVKGHSIVESEGPDPHNWRYAEHASLDLESVISLYE</sequence>
<dbReference type="AlphaFoldDB" id="A0A369JMG2"/>
<name>A0A369JMG2_HYPMA</name>
<organism evidence="2 3">
    <name type="scientific">Hypsizygus marmoreus</name>
    <name type="common">White beech mushroom</name>
    <name type="synonym">Agaricus marmoreus</name>
    <dbReference type="NCBI Taxonomy" id="39966"/>
    <lineage>
        <taxon>Eukaryota</taxon>
        <taxon>Fungi</taxon>
        <taxon>Dikarya</taxon>
        <taxon>Basidiomycota</taxon>
        <taxon>Agaricomycotina</taxon>
        <taxon>Agaricomycetes</taxon>
        <taxon>Agaricomycetidae</taxon>
        <taxon>Agaricales</taxon>
        <taxon>Tricholomatineae</taxon>
        <taxon>Lyophyllaceae</taxon>
        <taxon>Hypsizygus</taxon>
    </lineage>
</organism>
<keyword evidence="1" id="KW-1133">Transmembrane helix</keyword>
<keyword evidence="1" id="KW-0472">Membrane</keyword>
<keyword evidence="3" id="KW-1185">Reference proteome</keyword>
<evidence type="ECO:0000313" key="3">
    <source>
        <dbReference type="Proteomes" id="UP000076154"/>
    </source>
</evidence>
<reference evidence="2" key="1">
    <citation type="submission" date="2018-04" db="EMBL/GenBank/DDBJ databases">
        <title>Whole genome sequencing of Hypsizygus marmoreus.</title>
        <authorList>
            <person name="Choi I.-G."/>
            <person name="Min B."/>
            <person name="Kim J.-G."/>
            <person name="Kim S."/>
            <person name="Oh Y.-L."/>
            <person name="Kong W.-S."/>
            <person name="Park H."/>
            <person name="Jeong J."/>
            <person name="Song E.-S."/>
        </authorList>
    </citation>
    <scope>NUCLEOTIDE SEQUENCE [LARGE SCALE GENOMIC DNA]</scope>
    <source>
        <strain evidence="2">51987-8</strain>
    </source>
</reference>
<evidence type="ECO:0000256" key="1">
    <source>
        <dbReference type="SAM" id="Phobius"/>
    </source>
</evidence>
<gene>
    <name evidence="2" type="ORF">Hypma_012739</name>
</gene>